<dbReference type="Pfam" id="PF00847">
    <property type="entry name" value="AP2"/>
    <property type="match status" value="1"/>
</dbReference>
<sequence length="413" mass="47601">MAPKRKGGPENTLYSYKGVRQRSSGKWVAEIRAPGGKKDRGKVDRLWLGTFNTAEEAARRYNEKAIELYGERAQLNFIHPQQVAVSGNTWVRQRQFPNRSILPNPDQSLDTLGERKLPRELRLLPSWDILWEKGVSEKDQLENTPLEDVSPQQMIPAETEKELLELLELLSETDSLPPWQETSFLSDHQQYEEWDILWEKRVSEKDQLENTPLEDVSPQQMIPGMRNTRIDTKASAILLRLLPSWDILWEKRVSEKDQLENAPAQQMIPAEAEKELPELLSETDSLPPWKETSFLSLLSETESLPPWEETSFLSLCGGSPLSPDDGSWELPGTENLREDCQRQFPNRSILPKLDQSLDASTGERKLPRELRLLPLWDVLWEKRVSEKDQLEISETKLLQEVLQSGLPLHMQND</sequence>
<reference evidence="10 11" key="1">
    <citation type="submission" date="2024-09" db="EMBL/GenBank/DDBJ databases">
        <title>Chromosome-scale assembly of Riccia sorocarpa.</title>
        <authorList>
            <person name="Paukszto L."/>
        </authorList>
    </citation>
    <scope>NUCLEOTIDE SEQUENCE [LARGE SCALE GENOMIC DNA]</scope>
    <source>
        <strain evidence="10">LP-2024</strain>
        <tissue evidence="10">Aerial parts of the thallus</tissue>
    </source>
</reference>
<comment type="subcellular location">
    <subcellularLocation>
        <location evidence="1">Nucleus</location>
    </subcellularLocation>
</comment>
<keyword evidence="7" id="KW-0539">Nucleus</keyword>
<protein>
    <recommendedName>
        <fullName evidence="9">AP2/ERF domain-containing protein</fullName>
    </recommendedName>
</protein>
<evidence type="ECO:0000256" key="5">
    <source>
        <dbReference type="ARBA" id="ARBA00023159"/>
    </source>
</evidence>
<name>A0ABD3HI88_9MARC</name>
<keyword evidence="5" id="KW-0010">Activator</keyword>
<dbReference type="PANTHER" id="PTHR31241:SF62">
    <property type="entry name" value="DEHYDRATION-RESPONSIVE ELEMENT-BINDING PROTEIN 2D"/>
    <property type="match status" value="1"/>
</dbReference>
<dbReference type="SUPFAM" id="SSF54171">
    <property type="entry name" value="DNA-binding domain"/>
    <property type="match status" value="1"/>
</dbReference>
<keyword evidence="4" id="KW-0238">DNA-binding</keyword>
<comment type="caution">
    <text evidence="10">The sequence shown here is derived from an EMBL/GenBank/DDBJ whole genome shotgun (WGS) entry which is preliminary data.</text>
</comment>
<dbReference type="Gene3D" id="3.30.730.10">
    <property type="entry name" value="AP2/ERF domain"/>
    <property type="match status" value="1"/>
</dbReference>
<evidence type="ECO:0000313" key="11">
    <source>
        <dbReference type="Proteomes" id="UP001633002"/>
    </source>
</evidence>
<dbReference type="AlphaFoldDB" id="A0ABD3HI88"/>
<dbReference type="PRINTS" id="PR00367">
    <property type="entry name" value="ETHRSPELEMNT"/>
</dbReference>
<evidence type="ECO:0000259" key="9">
    <source>
        <dbReference type="PROSITE" id="PS51032"/>
    </source>
</evidence>
<dbReference type="SMART" id="SM00380">
    <property type="entry name" value="AP2"/>
    <property type="match status" value="1"/>
</dbReference>
<keyword evidence="6" id="KW-0804">Transcription</keyword>
<dbReference type="Proteomes" id="UP001633002">
    <property type="component" value="Unassembled WGS sequence"/>
</dbReference>
<dbReference type="InterPro" id="IPR016177">
    <property type="entry name" value="DNA-bd_dom_sf"/>
</dbReference>
<evidence type="ECO:0000256" key="2">
    <source>
        <dbReference type="ARBA" id="ARBA00023015"/>
    </source>
</evidence>
<dbReference type="GO" id="GO:0005634">
    <property type="term" value="C:nucleus"/>
    <property type="evidence" value="ECO:0007669"/>
    <property type="project" value="UniProtKB-SubCell"/>
</dbReference>
<dbReference type="CDD" id="cd00018">
    <property type="entry name" value="AP2"/>
    <property type="match status" value="1"/>
</dbReference>
<evidence type="ECO:0000313" key="10">
    <source>
        <dbReference type="EMBL" id="KAL3690040.1"/>
    </source>
</evidence>
<dbReference type="InterPro" id="IPR036955">
    <property type="entry name" value="AP2/ERF_dom_sf"/>
</dbReference>
<dbReference type="PANTHER" id="PTHR31241">
    <property type="entry name" value="DEHYDRATION-RESPONSIVE ELEMENT-BINDING PROTEIN 2C"/>
    <property type="match status" value="1"/>
</dbReference>
<evidence type="ECO:0000256" key="6">
    <source>
        <dbReference type="ARBA" id="ARBA00023163"/>
    </source>
</evidence>
<comment type="similarity">
    <text evidence="8">Belongs to the AP2/ERF transcription factor family. ERF subfamily.</text>
</comment>
<evidence type="ECO:0000256" key="1">
    <source>
        <dbReference type="ARBA" id="ARBA00004123"/>
    </source>
</evidence>
<dbReference type="InterPro" id="IPR001471">
    <property type="entry name" value="AP2/ERF_dom"/>
</dbReference>
<accession>A0ABD3HI88</accession>
<dbReference type="GO" id="GO:0003677">
    <property type="term" value="F:DNA binding"/>
    <property type="evidence" value="ECO:0007669"/>
    <property type="project" value="UniProtKB-KW"/>
</dbReference>
<proteinExistence type="inferred from homology"/>
<organism evidence="10 11">
    <name type="scientific">Riccia sorocarpa</name>
    <dbReference type="NCBI Taxonomy" id="122646"/>
    <lineage>
        <taxon>Eukaryota</taxon>
        <taxon>Viridiplantae</taxon>
        <taxon>Streptophyta</taxon>
        <taxon>Embryophyta</taxon>
        <taxon>Marchantiophyta</taxon>
        <taxon>Marchantiopsida</taxon>
        <taxon>Marchantiidae</taxon>
        <taxon>Marchantiales</taxon>
        <taxon>Ricciaceae</taxon>
        <taxon>Riccia</taxon>
    </lineage>
</organism>
<evidence type="ECO:0000256" key="8">
    <source>
        <dbReference type="ARBA" id="ARBA00024343"/>
    </source>
</evidence>
<gene>
    <name evidence="10" type="ORF">R1sor_016349</name>
</gene>
<keyword evidence="3" id="KW-0346">Stress response</keyword>
<keyword evidence="11" id="KW-1185">Reference proteome</keyword>
<dbReference type="EMBL" id="JBJQOH010000004">
    <property type="protein sequence ID" value="KAL3690040.1"/>
    <property type="molecule type" value="Genomic_DNA"/>
</dbReference>
<keyword evidence="2" id="KW-0805">Transcription regulation</keyword>
<evidence type="ECO:0000256" key="3">
    <source>
        <dbReference type="ARBA" id="ARBA00023016"/>
    </source>
</evidence>
<evidence type="ECO:0000256" key="4">
    <source>
        <dbReference type="ARBA" id="ARBA00023125"/>
    </source>
</evidence>
<feature type="domain" description="AP2/ERF" evidence="9">
    <location>
        <begin position="15"/>
        <end position="78"/>
    </location>
</feature>
<evidence type="ECO:0000256" key="7">
    <source>
        <dbReference type="ARBA" id="ARBA00023242"/>
    </source>
</evidence>
<dbReference type="PROSITE" id="PS51032">
    <property type="entry name" value="AP2_ERF"/>
    <property type="match status" value="1"/>
</dbReference>